<dbReference type="EMBL" id="UOFE01000026">
    <property type="protein sequence ID" value="VAW52281.1"/>
    <property type="molecule type" value="Genomic_DNA"/>
</dbReference>
<evidence type="ECO:0000313" key="1">
    <source>
        <dbReference type="EMBL" id="VAW52281.1"/>
    </source>
</evidence>
<sequence length="140" mass="14917">MTTETDKPTDATDNTNLDGLTELATLVGAAQDALTDDMVTRLSSVFSEGITLLDRLVRNEGVVHLLRELDRPENQHFLISLSNAITAASQDLATAPPAKGGVIGLCKLGCNPGTQEGLRMISLICAHMSEGMREMHQQGG</sequence>
<gene>
    <name evidence="1" type="ORF">MNBD_GAMMA05-150</name>
</gene>
<proteinExistence type="predicted"/>
<organism evidence="1">
    <name type="scientific">hydrothermal vent metagenome</name>
    <dbReference type="NCBI Taxonomy" id="652676"/>
    <lineage>
        <taxon>unclassified sequences</taxon>
        <taxon>metagenomes</taxon>
        <taxon>ecological metagenomes</taxon>
    </lineage>
</organism>
<accession>A0A3B0WAI4</accession>
<dbReference type="AlphaFoldDB" id="A0A3B0WAI4"/>
<protein>
    <recommendedName>
        <fullName evidence="2">DUF1641 domain-containing protein</fullName>
    </recommendedName>
</protein>
<evidence type="ECO:0008006" key="2">
    <source>
        <dbReference type="Google" id="ProtNLM"/>
    </source>
</evidence>
<reference evidence="1" key="1">
    <citation type="submission" date="2018-06" db="EMBL/GenBank/DDBJ databases">
        <authorList>
            <person name="Zhirakovskaya E."/>
        </authorList>
    </citation>
    <scope>NUCLEOTIDE SEQUENCE</scope>
</reference>
<name>A0A3B0WAI4_9ZZZZ</name>